<name>A0ABN1TLT7_9ACTN</name>
<dbReference type="InterPro" id="IPR010451">
    <property type="entry name" value="Acetoacetate_decarboxylase"/>
</dbReference>
<evidence type="ECO:0000313" key="1">
    <source>
        <dbReference type="EMBL" id="GAA1093285.1"/>
    </source>
</evidence>
<dbReference type="EMBL" id="BAAALG010000002">
    <property type="protein sequence ID" value="GAA1093285.1"/>
    <property type="molecule type" value="Genomic_DNA"/>
</dbReference>
<dbReference type="Gene3D" id="2.40.400.10">
    <property type="entry name" value="Acetoacetate decarboxylase-like"/>
    <property type="match status" value="1"/>
</dbReference>
<accession>A0ABN1TLT7</accession>
<keyword evidence="2" id="KW-1185">Reference proteome</keyword>
<evidence type="ECO:0008006" key="3">
    <source>
        <dbReference type="Google" id="ProtNLM"/>
    </source>
</evidence>
<gene>
    <name evidence="1" type="ORF">GCM10009668_05760</name>
</gene>
<dbReference type="SUPFAM" id="SSF160104">
    <property type="entry name" value="Acetoacetate decarboxylase-like"/>
    <property type="match status" value="1"/>
</dbReference>
<dbReference type="Pfam" id="PF06314">
    <property type="entry name" value="ADC"/>
    <property type="match status" value="1"/>
</dbReference>
<evidence type="ECO:0000313" key="2">
    <source>
        <dbReference type="Proteomes" id="UP001501581"/>
    </source>
</evidence>
<protein>
    <recommendedName>
        <fullName evidence="3">Acetoacetate decarboxylase (ADC)</fullName>
    </recommendedName>
</protein>
<organism evidence="1 2">
    <name type="scientific">Nocardioides dubius</name>
    <dbReference type="NCBI Taxonomy" id="317019"/>
    <lineage>
        <taxon>Bacteria</taxon>
        <taxon>Bacillati</taxon>
        <taxon>Actinomycetota</taxon>
        <taxon>Actinomycetes</taxon>
        <taxon>Propionibacteriales</taxon>
        <taxon>Nocardioidaceae</taxon>
        <taxon>Nocardioides</taxon>
    </lineage>
</organism>
<reference evidence="1 2" key="1">
    <citation type="journal article" date="2019" name="Int. J. Syst. Evol. Microbiol.">
        <title>The Global Catalogue of Microorganisms (GCM) 10K type strain sequencing project: providing services to taxonomists for standard genome sequencing and annotation.</title>
        <authorList>
            <consortium name="The Broad Institute Genomics Platform"/>
            <consortium name="The Broad Institute Genome Sequencing Center for Infectious Disease"/>
            <person name="Wu L."/>
            <person name="Ma J."/>
        </authorList>
    </citation>
    <scope>NUCLEOTIDE SEQUENCE [LARGE SCALE GENOMIC DNA]</scope>
    <source>
        <strain evidence="1 2">JCM 13008</strain>
    </source>
</reference>
<sequence>MPFSLLDVPSVSESRVTSDFLATMPPNEAPAPWTVQASAIVWWCKATPAATEALPPALRARGKAAVVIGGMVRYADTPVGVYDEVFGAIGLRVGRHLIGTIPFMSVDSPTSLVGGRGNWSIPKTLSNFTGAPADGDTFAATSATGQHWRVSAAPSVRLGVSLPVFSRMRVIQEFPDGSLRGTRLKANGKMRYANLDVDVSSEGDLPSWLPSGRHKGAVLSSTRFTLGAPTPFHP</sequence>
<dbReference type="InterPro" id="IPR023375">
    <property type="entry name" value="ADC_dom_sf"/>
</dbReference>
<dbReference type="Proteomes" id="UP001501581">
    <property type="component" value="Unassembled WGS sequence"/>
</dbReference>
<dbReference type="RefSeq" id="WP_343991165.1">
    <property type="nucleotide sequence ID" value="NZ_BAAALG010000002.1"/>
</dbReference>
<comment type="caution">
    <text evidence="1">The sequence shown here is derived from an EMBL/GenBank/DDBJ whole genome shotgun (WGS) entry which is preliminary data.</text>
</comment>
<proteinExistence type="predicted"/>